<evidence type="ECO:0000256" key="6">
    <source>
        <dbReference type="ARBA" id="ARBA00023136"/>
    </source>
</evidence>
<dbReference type="PANTHER" id="PTHR43484:SF1">
    <property type="entry name" value="FLAGELLAR MOTOR SWITCH PROTEIN FLIN"/>
    <property type="match status" value="1"/>
</dbReference>
<evidence type="ECO:0000256" key="5">
    <source>
        <dbReference type="ARBA" id="ARBA00022779"/>
    </source>
</evidence>
<dbReference type="NCBIfam" id="TIGR02480">
    <property type="entry name" value="fliN"/>
    <property type="match status" value="1"/>
</dbReference>
<keyword evidence="4" id="KW-0145">Chemotaxis</keyword>
<dbReference type="GO" id="GO:0003774">
    <property type="term" value="F:cytoskeletal motor activity"/>
    <property type="evidence" value="ECO:0007669"/>
    <property type="project" value="InterPro"/>
</dbReference>
<proteinExistence type="inferred from homology"/>
<evidence type="ECO:0000313" key="9">
    <source>
        <dbReference type="EMBL" id="MPN24984.1"/>
    </source>
</evidence>
<organism evidence="9">
    <name type="scientific">bioreactor metagenome</name>
    <dbReference type="NCBI Taxonomy" id="1076179"/>
    <lineage>
        <taxon>unclassified sequences</taxon>
        <taxon>metagenomes</taxon>
        <taxon>ecological metagenomes</taxon>
    </lineage>
</organism>
<comment type="subcellular location">
    <subcellularLocation>
        <location evidence="1">Cell membrane</location>
        <topology evidence="1">Peripheral membrane protein</topology>
        <orientation evidence="1">Cytoplasmic side</orientation>
    </subcellularLocation>
</comment>
<keyword evidence="5" id="KW-0283">Flagellar rotation</keyword>
<dbReference type="InterPro" id="IPR001543">
    <property type="entry name" value="FliN-like_C"/>
</dbReference>
<dbReference type="InterPro" id="IPR051469">
    <property type="entry name" value="FliN/MopA/SpaO"/>
</dbReference>
<keyword evidence="6" id="KW-0472">Membrane</keyword>
<accession>A0A645GM18</accession>
<dbReference type="SUPFAM" id="SSF103039">
    <property type="entry name" value="CheC-like"/>
    <property type="match status" value="1"/>
</dbReference>
<dbReference type="Gene3D" id="3.40.1550.10">
    <property type="entry name" value="CheC-like"/>
    <property type="match status" value="1"/>
</dbReference>
<dbReference type="AlphaFoldDB" id="A0A645GM18"/>
<dbReference type="Gene3D" id="2.30.330.10">
    <property type="entry name" value="SpoA-like"/>
    <property type="match status" value="1"/>
</dbReference>
<dbReference type="InterPro" id="IPR028976">
    <property type="entry name" value="CheC-like_sf"/>
</dbReference>
<name>A0A645GM18_9ZZZZ</name>
<dbReference type="SUPFAM" id="SSF101801">
    <property type="entry name" value="Surface presentation of antigens (SPOA)"/>
    <property type="match status" value="1"/>
</dbReference>
<reference evidence="9" key="1">
    <citation type="submission" date="2019-08" db="EMBL/GenBank/DDBJ databases">
        <authorList>
            <person name="Kucharzyk K."/>
            <person name="Murdoch R.W."/>
            <person name="Higgins S."/>
            <person name="Loffler F."/>
        </authorList>
    </citation>
    <scope>NUCLEOTIDE SEQUENCE</scope>
</reference>
<dbReference type="InterPro" id="IPR012826">
    <property type="entry name" value="FliN"/>
</dbReference>
<dbReference type="PRINTS" id="PR00956">
    <property type="entry name" value="FLGMOTORFLIN"/>
</dbReference>
<dbReference type="GO" id="GO:0009425">
    <property type="term" value="C:bacterial-type flagellum basal body"/>
    <property type="evidence" value="ECO:0007669"/>
    <property type="project" value="InterPro"/>
</dbReference>
<keyword evidence="3" id="KW-1003">Cell membrane</keyword>
<sequence length="235" mass="26165">MFGREVNISPPHSKVWIDLTQPLSDNIAESEAIVKISFKLTIGNLVDSSIMQLLPINTARKIVSIMLGQEESIQVNKKEEISVSGHKEVETSNSQGKMNDSNYNTYQEDLYTEPYNSEAAMMSYEKPVEVQQATFKPLQEQARRGTALPKNIDLIMDVPLEVSVVLGRTKMNIRDILNLATGSLVELDKLAEEPVEVLVNGKRVAYGEVVVIDENFGVRITSIVSNEEKIKSLGK</sequence>
<evidence type="ECO:0000256" key="3">
    <source>
        <dbReference type="ARBA" id="ARBA00022475"/>
    </source>
</evidence>
<feature type="region of interest" description="Disordered" evidence="7">
    <location>
        <begin position="84"/>
        <end position="103"/>
    </location>
</feature>
<feature type="compositionally biased region" description="Polar residues" evidence="7">
    <location>
        <begin position="91"/>
        <end position="103"/>
    </location>
</feature>
<comment type="similarity">
    <text evidence="2">Belongs to the FliN/MopA/SpaO family.</text>
</comment>
<protein>
    <recommendedName>
        <fullName evidence="8">Flagellar motor switch protein FliN-like C-terminal domain-containing protein</fullName>
    </recommendedName>
</protein>
<dbReference type="Pfam" id="PF01052">
    <property type="entry name" value="FliMN_C"/>
    <property type="match status" value="1"/>
</dbReference>
<dbReference type="GO" id="GO:0071973">
    <property type="term" value="P:bacterial-type flagellum-dependent cell motility"/>
    <property type="evidence" value="ECO:0007669"/>
    <property type="project" value="InterPro"/>
</dbReference>
<evidence type="ECO:0000256" key="4">
    <source>
        <dbReference type="ARBA" id="ARBA00022500"/>
    </source>
</evidence>
<evidence type="ECO:0000256" key="1">
    <source>
        <dbReference type="ARBA" id="ARBA00004413"/>
    </source>
</evidence>
<dbReference type="PANTHER" id="PTHR43484">
    <property type="match status" value="1"/>
</dbReference>
<dbReference type="InterPro" id="IPR036429">
    <property type="entry name" value="SpoA-like_sf"/>
</dbReference>
<dbReference type="NCBIfam" id="NF005995">
    <property type="entry name" value="PRK08119.1"/>
    <property type="match status" value="1"/>
</dbReference>
<evidence type="ECO:0000259" key="8">
    <source>
        <dbReference type="Pfam" id="PF01052"/>
    </source>
</evidence>
<comment type="caution">
    <text evidence="9">The sequence shown here is derived from an EMBL/GenBank/DDBJ whole genome shotgun (WGS) entry which is preliminary data.</text>
</comment>
<dbReference type="GO" id="GO:0006935">
    <property type="term" value="P:chemotaxis"/>
    <property type="evidence" value="ECO:0007669"/>
    <property type="project" value="UniProtKB-KW"/>
</dbReference>
<dbReference type="InterPro" id="IPR001172">
    <property type="entry name" value="FliN_T3SS_HrcQb"/>
</dbReference>
<feature type="domain" description="Flagellar motor switch protein FliN-like C-terminal" evidence="8">
    <location>
        <begin position="154"/>
        <end position="224"/>
    </location>
</feature>
<dbReference type="EMBL" id="VSSQ01074007">
    <property type="protein sequence ID" value="MPN24984.1"/>
    <property type="molecule type" value="Genomic_DNA"/>
</dbReference>
<evidence type="ECO:0000256" key="7">
    <source>
        <dbReference type="SAM" id="MobiDB-lite"/>
    </source>
</evidence>
<dbReference type="GO" id="GO:0005886">
    <property type="term" value="C:plasma membrane"/>
    <property type="evidence" value="ECO:0007669"/>
    <property type="project" value="UniProtKB-SubCell"/>
</dbReference>
<evidence type="ECO:0000256" key="2">
    <source>
        <dbReference type="ARBA" id="ARBA00009226"/>
    </source>
</evidence>
<gene>
    <name evidence="9" type="ORF">SDC9_172391</name>
</gene>